<feature type="signal peptide" evidence="1">
    <location>
        <begin position="1"/>
        <end position="29"/>
    </location>
</feature>
<feature type="chain" id="PRO_5046678688" evidence="1">
    <location>
        <begin position="30"/>
        <end position="100"/>
    </location>
</feature>
<protein>
    <submittedName>
        <fullName evidence="2">Phosphoribosylamine--glycine ligase</fullName>
    </submittedName>
</protein>
<name>A0ABX1EYP0_9PROT</name>
<reference evidence="2 3" key="1">
    <citation type="submission" date="2020-03" db="EMBL/GenBank/DDBJ databases">
        <title>Roseomonas selenitidurans sp. nov. isolated from soil.</title>
        <authorList>
            <person name="Liu H."/>
        </authorList>
    </citation>
    <scope>NUCLEOTIDE SEQUENCE [LARGE SCALE GENOMIC DNA]</scope>
    <source>
        <strain evidence="2 3">JCM 15073</strain>
    </source>
</reference>
<comment type="caution">
    <text evidence="2">The sequence shown here is derived from an EMBL/GenBank/DDBJ whole genome shotgun (WGS) entry which is preliminary data.</text>
</comment>
<sequence length="100" mass="10526">MKLLVPTSLAAILLLAGCGGRTAPTPAMAETPAHAECRAEARQAPAVAAESRRVVIGLPSSEDRFARARQEAEGRAFTDCLRRRGLARGGGVEPLRQSGF</sequence>
<keyword evidence="2" id="KW-0436">Ligase</keyword>
<evidence type="ECO:0000313" key="3">
    <source>
        <dbReference type="Proteomes" id="UP000765160"/>
    </source>
</evidence>
<evidence type="ECO:0000256" key="1">
    <source>
        <dbReference type="SAM" id="SignalP"/>
    </source>
</evidence>
<keyword evidence="1" id="KW-0732">Signal</keyword>
<dbReference type="Proteomes" id="UP000765160">
    <property type="component" value="Unassembled WGS sequence"/>
</dbReference>
<organism evidence="2 3">
    <name type="scientific">Falsiroseomonas frigidaquae</name>
    <dbReference type="NCBI Taxonomy" id="487318"/>
    <lineage>
        <taxon>Bacteria</taxon>
        <taxon>Pseudomonadati</taxon>
        <taxon>Pseudomonadota</taxon>
        <taxon>Alphaproteobacteria</taxon>
        <taxon>Acetobacterales</taxon>
        <taxon>Roseomonadaceae</taxon>
        <taxon>Falsiroseomonas</taxon>
    </lineage>
</organism>
<gene>
    <name evidence="2" type="ORF">HB662_10515</name>
</gene>
<dbReference type="GO" id="GO:0016874">
    <property type="term" value="F:ligase activity"/>
    <property type="evidence" value="ECO:0007669"/>
    <property type="project" value="UniProtKB-KW"/>
</dbReference>
<evidence type="ECO:0000313" key="2">
    <source>
        <dbReference type="EMBL" id="NKE45213.1"/>
    </source>
</evidence>
<accession>A0ABX1EYP0</accession>
<dbReference type="RefSeq" id="WP_168049681.1">
    <property type="nucleotide sequence ID" value="NZ_JAATJR010000003.1"/>
</dbReference>
<dbReference type="PROSITE" id="PS51257">
    <property type="entry name" value="PROKAR_LIPOPROTEIN"/>
    <property type="match status" value="1"/>
</dbReference>
<dbReference type="EMBL" id="JAAVTX010000003">
    <property type="protein sequence ID" value="NKE45213.1"/>
    <property type="molecule type" value="Genomic_DNA"/>
</dbReference>
<proteinExistence type="predicted"/>
<keyword evidence="3" id="KW-1185">Reference proteome</keyword>